<name>A0ACC1MHL8_9HYPO</name>
<gene>
    <name evidence="1" type="ORF">NQ176_g10252</name>
</gene>
<organism evidence="1 2">
    <name type="scientific">Zarea fungicola</name>
    <dbReference type="NCBI Taxonomy" id="93591"/>
    <lineage>
        <taxon>Eukaryota</taxon>
        <taxon>Fungi</taxon>
        <taxon>Dikarya</taxon>
        <taxon>Ascomycota</taxon>
        <taxon>Pezizomycotina</taxon>
        <taxon>Sordariomycetes</taxon>
        <taxon>Hypocreomycetidae</taxon>
        <taxon>Hypocreales</taxon>
        <taxon>Cordycipitaceae</taxon>
        <taxon>Zarea</taxon>
    </lineage>
</organism>
<proteinExistence type="predicted"/>
<evidence type="ECO:0000313" key="2">
    <source>
        <dbReference type="Proteomes" id="UP001143910"/>
    </source>
</evidence>
<keyword evidence="2" id="KW-1185">Reference proteome</keyword>
<evidence type="ECO:0000313" key="1">
    <source>
        <dbReference type="EMBL" id="KAJ2966223.1"/>
    </source>
</evidence>
<comment type="caution">
    <text evidence="1">The sequence shown here is derived from an EMBL/GenBank/DDBJ whole genome shotgun (WGS) entry which is preliminary data.</text>
</comment>
<sequence length="319" mass="35623">MNGRIVDIDLLQCPDDNNMLVLQQSILIKAQNPTDPGWEELVDKDMIFLQSDKKMRGKTWCDETQCAVNYLKRSNRSLQVLEHVILHEYASRDHRNNNSATANEEDIDNGTDYTTDDSDEEAELSDIDVRCVDLDDIEAAEAEIKATENNQDVLEAEGESSLINDNHSVTTAADNDSIFSDEDPAAFPSDDESTTSFEDDFTESDTHCSDDDILDLSDDEDNFYDNVTTQNSDHTVHDVVANIDSSVLHQAVRPQGSDSTAHTKNSTNGLDSTNSVNATLSSYSIITVPWEFRVLSTQFRLIYPDQESAALANIRALWN</sequence>
<dbReference type="Proteomes" id="UP001143910">
    <property type="component" value="Unassembled WGS sequence"/>
</dbReference>
<dbReference type="EMBL" id="JANJQO010002701">
    <property type="protein sequence ID" value="KAJ2966223.1"/>
    <property type="molecule type" value="Genomic_DNA"/>
</dbReference>
<accession>A0ACC1MHL8</accession>
<protein>
    <submittedName>
        <fullName evidence="1">Uncharacterized protein</fullName>
    </submittedName>
</protein>
<reference evidence="1" key="1">
    <citation type="submission" date="2022-08" db="EMBL/GenBank/DDBJ databases">
        <title>Genome Sequence of Lecanicillium fungicola.</title>
        <authorList>
            <person name="Buettner E."/>
        </authorList>
    </citation>
    <scope>NUCLEOTIDE SEQUENCE</scope>
    <source>
        <strain evidence="1">Babe33</strain>
    </source>
</reference>